<name>A0A9P7CGU8_RHIOR</name>
<evidence type="ECO:0000256" key="1">
    <source>
        <dbReference type="SAM" id="MobiDB-lite"/>
    </source>
</evidence>
<feature type="compositionally biased region" description="Low complexity" evidence="1">
    <location>
        <begin position="149"/>
        <end position="161"/>
    </location>
</feature>
<dbReference type="AlphaFoldDB" id="A0A9P7CGU8"/>
<feature type="compositionally biased region" description="Basic and acidic residues" evidence="1">
    <location>
        <begin position="62"/>
        <end position="71"/>
    </location>
</feature>
<sequence length="262" mass="29109">MQQYDWNSKDIIEEIEDIDPTCNEHLDGEPMNELELLAAKNAIINSKLAKVVYENNPIIDPESPKTQESSKESIVNISDDSSNSNHGSNTNSNNAPENVAKNNNTTQKKKKWPFSFLFKKQQADNTISNYESHRSATIISSGPPTPILSPANSSSASSSPSPFHPQNNAAQGVWAFRTPFMAYWVRFDAVNQQKITNHVYSHNPDILYLIDSHLCAGQLPVLVLPFQGLCYYALDFAVSQVGCLQLAYLPNDNRASLPVRLA</sequence>
<dbReference type="EMBL" id="JAANIT010000016">
    <property type="protein sequence ID" value="KAG1553891.1"/>
    <property type="molecule type" value="Genomic_DNA"/>
</dbReference>
<comment type="caution">
    <text evidence="2">The sequence shown here is derived from an EMBL/GenBank/DDBJ whole genome shotgun (WGS) entry which is preliminary data.</text>
</comment>
<proteinExistence type="predicted"/>
<feature type="region of interest" description="Disordered" evidence="1">
    <location>
        <begin position="139"/>
        <end position="164"/>
    </location>
</feature>
<reference evidence="2" key="1">
    <citation type="journal article" date="2020" name="Microb. Genom.">
        <title>Genetic diversity of clinical and environmental Mucorales isolates obtained from an investigation of mucormycosis cases among solid organ transplant recipients.</title>
        <authorList>
            <person name="Nguyen M.H."/>
            <person name="Kaul D."/>
            <person name="Muto C."/>
            <person name="Cheng S.J."/>
            <person name="Richter R.A."/>
            <person name="Bruno V.M."/>
            <person name="Liu G."/>
            <person name="Beyhan S."/>
            <person name="Sundermann A.J."/>
            <person name="Mounaud S."/>
            <person name="Pasculle A.W."/>
            <person name="Nierman W.C."/>
            <person name="Driscoll E."/>
            <person name="Cumbie R."/>
            <person name="Clancy C.J."/>
            <person name="Dupont C.L."/>
        </authorList>
    </citation>
    <scope>NUCLEOTIDE SEQUENCE</scope>
    <source>
        <strain evidence="2">GL16</strain>
    </source>
</reference>
<feature type="region of interest" description="Disordered" evidence="1">
    <location>
        <begin position="58"/>
        <end position="106"/>
    </location>
</feature>
<feature type="compositionally biased region" description="Low complexity" evidence="1">
    <location>
        <begin position="73"/>
        <end position="106"/>
    </location>
</feature>
<gene>
    <name evidence="2" type="ORF">G6F51_000315</name>
</gene>
<accession>A0A9P7CGU8</accession>
<protein>
    <submittedName>
        <fullName evidence="2">Uncharacterized protein</fullName>
    </submittedName>
</protein>
<evidence type="ECO:0000313" key="3">
    <source>
        <dbReference type="Proteomes" id="UP000717996"/>
    </source>
</evidence>
<evidence type="ECO:0000313" key="2">
    <source>
        <dbReference type="EMBL" id="KAG1553891.1"/>
    </source>
</evidence>
<organism evidence="2 3">
    <name type="scientific">Rhizopus oryzae</name>
    <name type="common">Mucormycosis agent</name>
    <name type="synonym">Rhizopus arrhizus var. delemar</name>
    <dbReference type="NCBI Taxonomy" id="64495"/>
    <lineage>
        <taxon>Eukaryota</taxon>
        <taxon>Fungi</taxon>
        <taxon>Fungi incertae sedis</taxon>
        <taxon>Mucoromycota</taxon>
        <taxon>Mucoromycotina</taxon>
        <taxon>Mucoromycetes</taxon>
        <taxon>Mucorales</taxon>
        <taxon>Mucorineae</taxon>
        <taxon>Rhizopodaceae</taxon>
        <taxon>Rhizopus</taxon>
    </lineage>
</organism>
<dbReference type="OrthoDB" id="2287113at2759"/>
<dbReference type="Proteomes" id="UP000717996">
    <property type="component" value="Unassembled WGS sequence"/>
</dbReference>